<accession>A0A934N7G8</accession>
<keyword evidence="2" id="KW-1185">Reference proteome</keyword>
<evidence type="ECO:0000313" key="2">
    <source>
        <dbReference type="Proteomes" id="UP000612893"/>
    </source>
</evidence>
<name>A0A934N7G8_9BACT</name>
<dbReference type="EMBL" id="JAEKNR010000003">
    <property type="protein sequence ID" value="MBJ7596494.1"/>
    <property type="molecule type" value="Genomic_DNA"/>
</dbReference>
<reference evidence="1" key="1">
    <citation type="submission" date="2020-10" db="EMBL/GenBank/DDBJ databases">
        <title>Ca. Dormibacterota MAGs.</title>
        <authorList>
            <person name="Montgomery K."/>
        </authorList>
    </citation>
    <scope>NUCLEOTIDE SEQUENCE [LARGE SCALE GENOMIC DNA]</scope>
    <source>
        <strain evidence="1">SC8812_S17_10</strain>
    </source>
</reference>
<protein>
    <submittedName>
        <fullName evidence="1">Uncharacterized protein</fullName>
    </submittedName>
</protein>
<comment type="caution">
    <text evidence="1">The sequence shown here is derived from an EMBL/GenBank/DDBJ whole genome shotgun (WGS) entry which is preliminary data.</text>
</comment>
<dbReference type="AlphaFoldDB" id="A0A934N7G8"/>
<sequence length="80" mass="8796">MSQQPPNPPSPDVQAIDELEAALRSLLPLIQRVRDVLIEHDESELEEAIGQAVRLLNRCAPGQLIAALRQLRAHLESPGT</sequence>
<gene>
    <name evidence="1" type="ORF">JF922_00170</name>
</gene>
<dbReference type="RefSeq" id="WP_338198326.1">
    <property type="nucleotide sequence ID" value="NZ_JAEKNR010000003.1"/>
</dbReference>
<evidence type="ECO:0000313" key="1">
    <source>
        <dbReference type="EMBL" id="MBJ7596494.1"/>
    </source>
</evidence>
<dbReference type="Proteomes" id="UP000612893">
    <property type="component" value="Unassembled WGS sequence"/>
</dbReference>
<proteinExistence type="predicted"/>
<organism evidence="1 2">
    <name type="scientific">Candidatus Nephthysia bennettiae</name>
    <dbReference type="NCBI Taxonomy" id="3127016"/>
    <lineage>
        <taxon>Bacteria</taxon>
        <taxon>Bacillati</taxon>
        <taxon>Candidatus Dormiibacterota</taxon>
        <taxon>Candidatus Dormibacteria</taxon>
        <taxon>Candidatus Dormibacterales</taxon>
        <taxon>Candidatus Dormibacteraceae</taxon>
        <taxon>Candidatus Nephthysia</taxon>
    </lineage>
</organism>